<gene>
    <name evidence="1" type="ORF">RGE70_02485</name>
</gene>
<evidence type="ECO:0000313" key="2">
    <source>
        <dbReference type="Proteomes" id="UP001529491"/>
    </source>
</evidence>
<dbReference type="Proteomes" id="UP001529491">
    <property type="component" value="Chromosome"/>
</dbReference>
<protein>
    <submittedName>
        <fullName evidence="1">Uncharacterized protein</fullName>
    </submittedName>
</protein>
<accession>A0ABZ0JZX1</accession>
<dbReference type="EMBL" id="CP136522">
    <property type="protein sequence ID" value="WOT05716.1"/>
    <property type="molecule type" value="Genomic_DNA"/>
</dbReference>
<keyword evidence="2" id="KW-1185">Reference proteome</keyword>
<reference evidence="1 2" key="1">
    <citation type="submission" date="2023-10" db="EMBL/GenBank/DDBJ databases">
        <title>Complete genome sequence of Shewanella sp. DAU334.</title>
        <authorList>
            <person name="Lee Y.-S."/>
            <person name="Jeong H.-R."/>
            <person name="Hwang E.-J."/>
            <person name="Choi Y.-L."/>
            <person name="Kim G.-D."/>
        </authorList>
    </citation>
    <scope>NUCLEOTIDE SEQUENCE [LARGE SCALE GENOMIC DNA]</scope>
    <source>
        <strain evidence="1 2">DAU334</strain>
    </source>
</reference>
<evidence type="ECO:0000313" key="1">
    <source>
        <dbReference type="EMBL" id="WOT05716.1"/>
    </source>
</evidence>
<organism evidence="1 2">
    <name type="scientific">Shewanella youngdeokensis</name>
    <dbReference type="NCBI Taxonomy" id="2999068"/>
    <lineage>
        <taxon>Bacteria</taxon>
        <taxon>Pseudomonadati</taxon>
        <taxon>Pseudomonadota</taxon>
        <taxon>Gammaproteobacteria</taxon>
        <taxon>Alteromonadales</taxon>
        <taxon>Shewanellaceae</taxon>
        <taxon>Shewanella</taxon>
    </lineage>
</organism>
<sequence>MLSENVASIFAPYSKLNLAAFDNLKLVVAVLTDKGEECHALTAEMSIEGKLENAYLVRWGKHFIYCGRNNSYGNPIDEVNDFGCIHPETIAVLQPPILSMQQVSFMCMENSHFDHC</sequence>
<dbReference type="RefSeq" id="WP_310469978.1">
    <property type="nucleotide sequence ID" value="NZ_CP136522.1"/>
</dbReference>
<name>A0ABZ0JZX1_9GAMM</name>
<proteinExistence type="predicted"/>